<accession>A0A1H1Q3E3</accession>
<dbReference type="RefSeq" id="WP_100381917.1">
    <property type="nucleotide sequence ID" value="NZ_LT629750.1"/>
</dbReference>
<organism evidence="2 3">
    <name type="scientific">Bradyrhizobium canariense</name>
    <dbReference type="NCBI Taxonomy" id="255045"/>
    <lineage>
        <taxon>Bacteria</taxon>
        <taxon>Pseudomonadati</taxon>
        <taxon>Pseudomonadota</taxon>
        <taxon>Alphaproteobacteria</taxon>
        <taxon>Hyphomicrobiales</taxon>
        <taxon>Nitrobacteraceae</taxon>
        <taxon>Bradyrhizobium</taxon>
    </lineage>
</organism>
<evidence type="ECO:0000256" key="1">
    <source>
        <dbReference type="SAM" id="Phobius"/>
    </source>
</evidence>
<dbReference type="EMBL" id="LT629750">
    <property type="protein sequence ID" value="SDS17910.1"/>
    <property type="molecule type" value="Genomic_DNA"/>
</dbReference>
<proteinExistence type="predicted"/>
<sequence length="73" mass="8015">MTIETIAIPGAVFAAATFAAVTYERRMDVLYGPYIEGRATFSAAQFWQPVHAAADRLGWKARNVIYFASVIAC</sequence>
<gene>
    <name evidence="2" type="ORF">SAMN05444158_1253</name>
</gene>
<keyword evidence="1" id="KW-0812">Transmembrane</keyword>
<feature type="transmembrane region" description="Helical" evidence="1">
    <location>
        <begin position="6"/>
        <end position="23"/>
    </location>
</feature>
<reference evidence="3" key="1">
    <citation type="submission" date="2016-10" db="EMBL/GenBank/DDBJ databases">
        <authorList>
            <person name="Varghese N."/>
            <person name="Submissions S."/>
        </authorList>
    </citation>
    <scope>NUCLEOTIDE SEQUENCE [LARGE SCALE GENOMIC DNA]</scope>
    <source>
        <strain evidence="3">GAS369</strain>
    </source>
</reference>
<evidence type="ECO:0000313" key="3">
    <source>
        <dbReference type="Proteomes" id="UP000243904"/>
    </source>
</evidence>
<protein>
    <submittedName>
        <fullName evidence="2">Uncharacterized protein</fullName>
    </submittedName>
</protein>
<keyword evidence="1" id="KW-0472">Membrane</keyword>
<keyword evidence="1" id="KW-1133">Transmembrane helix</keyword>
<evidence type="ECO:0000313" key="2">
    <source>
        <dbReference type="EMBL" id="SDS17910.1"/>
    </source>
</evidence>
<keyword evidence="3" id="KW-1185">Reference proteome</keyword>
<name>A0A1H1Q3E3_9BRAD</name>
<dbReference type="Proteomes" id="UP000243904">
    <property type="component" value="Chromosome I"/>
</dbReference>
<dbReference type="AlphaFoldDB" id="A0A1H1Q3E3"/>